<evidence type="ECO:0008006" key="3">
    <source>
        <dbReference type="Google" id="ProtNLM"/>
    </source>
</evidence>
<reference evidence="1" key="1">
    <citation type="submission" date="2021-01" db="UniProtKB">
        <authorList>
            <consortium name="EnsemblMetazoa"/>
        </authorList>
    </citation>
    <scope>IDENTIFICATION</scope>
</reference>
<dbReference type="GeneID" id="111250966"/>
<dbReference type="InterPro" id="IPR012674">
    <property type="entry name" value="Calycin"/>
</dbReference>
<proteinExistence type="predicted"/>
<dbReference type="Proteomes" id="UP000594260">
    <property type="component" value="Unplaced"/>
</dbReference>
<name>A0A7M7K7F3_VARDE</name>
<dbReference type="Gene3D" id="2.40.128.20">
    <property type="match status" value="1"/>
</dbReference>
<dbReference type="EnsemblMetazoa" id="XM_022807019">
    <property type="protein sequence ID" value="XP_022662754"/>
    <property type="gene ID" value="LOC111250966"/>
</dbReference>
<dbReference type="EnsemblMetazoa" id="XM_022807018">
    <property type="protein sequence ID" value="XP_022662753"/>
    <property type="gene ID" value="LOC111250966"/>
</dbReference>
<dbReference type="SUPFAM" id="SSF50814">
    <property type="entry name" value="Lipocalins"/>
    <property type="match status" value="1"/>
</dbReference>
<dbReference type="RefSeq" id="XP_022662752.1">
    <property type="nucleotide sequence ID" value="XM_022807017.1"/>
</dbReference>
<keyword evidence="2" id="KW-1185">Reference proteome</keyword>
<dbReference type="EnsemblMetazoa" id="XM_022807014">
    <property type="protein sequence ID" value="XP_022662749"/>
    <property type="gene ID" value="LOC111250966"/>
</dbReference>
<dbReference type="RefSeq" id="XP_022662755.1">
    <property type="nucleotide sequence ID" value="XM_022807020.1"/>
</dbReference>
<dbReference type="RefSeq" id="XP_022662754.1">
    <property type="nucleotide sequence ID" value="XM_022807019.1"/>
</dbReference>
<dbReference type="EnsemblMetazoa" id="XM_022807017">
    <property type="protein sequence ID" value="XP_022662752"/>
    <property type="gene ID" value="LOC111250966"/>
</dbReference>
<dbReference type="RefSeq" id="XP_022662753.1">
    <property type="nucleotide sequence ID" value="XM_022807018.1"/>
</dbReference>
<dbReference type="EnsemblMetazoa" id="XM_022807016">
    <property type="protein sequence ID" value="XP_022662751"/>
    <property type="gene ID" value="LOC111250966"/>
</dbReference>
<evidence type="ECO:0000313" key="1">
    <source>
        <dbReference type="EnsemblMetazoa" id="XP_022662750"/>
    </source>
</evidence>
<dbReference type="RefSeq" id="XP_022662756.1">
    <property type="nucleotide sequence ID" value="XM_022807021.1"/>
</dbReference>
<dbReference type="RefSeq" id="XP_022662749.1">
    <property type="nucleotide sequence ID" value="XM_022807014.1"/>
</dbReference>
<organism evidence="1 2">
    <name type="scientific">Varroa destructor</name>
    <name type="common">Honeybee mite</name>
    <dbReference type="NCBI Taxonomy" id="109461"/>
    <lineage>
        <taxon>Eukaryota</taxon>
        <taxon>Metazoa</taxon>
        <taxon>Ecdysozoa</taxon>
        <taxon>Arthropoda</taxon>
        <taxon>Chelicerata</taxon>
        <taxon>Arachnida</taxon>
        <taxon>Acari</taxon>
        <taxon>Parasitiformes</taxon>
        <taxon>Mesostigmata</taxon>
        <taxon>Gamasina</taxon>
        <taxon>Dermanyssoidea</taxon>
        <taxon>Varroidae</taxon>
        <taxon>Varroa</taxon>
    </lineage>
</organism>
<dbReference type="EnsemblMetazoa" id="XM_022807020">
    <property type="protein sequence ID" value="XP_022662755"/>
    <property type="gene ID" value="LOC111250966"/>
</dbReference>
<dbReference type="EnsemblMetazoa" id="XM_022807015">
    <property type="protein sequence ID" value="XP_022662750"/>
    <property type="gene ID" value="LOC111250966"/>
</dbReference>
<protein>
    <recommendedName>
        <fullName evidence="3">Lipocalin/cytosolic fatty-acid binding domain-containing protein</fullName>
    </recommendedName>
</protein>
<sequence>MQSLMTTASGFFDSKESATTNRTLRVKLVKKHLWIAVTIVDLLSRVCASPAHIMDSIDAEKFLGKWWVDSYSQAIYGDADRCAHVVLTKQAGESYQIQAEYISEEGELVTMSIDVKEDSQHPARFYLDMGDQTLMEIAIVGTDYANWAVVWAKSGSAASYNVITRAPNMEDKFHDPIQAVLDKANLKKVNFQRVSNEDCSKKDTI</sequence>
<dbReference type="OMA" id="NEDQRHP"/>
<dbReference type="RefSeq" id="XP_022662751.1">
    <property type="nucleotide sequence ID" value="XM_022807016.1"/>
</dbReference>
<dbReference type="InParanoid" id="A0A7M7K7F3"/>
<dbReference type="KEGG" id="vde:111250966"/>
<dbReference type="OrthoDB" id="565904at2759"/>
<dbReference type="EnsemblMetazoa" id="XM_022807021">
    <property type="protein sequence ID" value="XP_022662756"/>
    <property type="gene ID" value="LOC111250966"/>
</dbReference>
<evidence type="ECO:0000313" key="2">
    <source>
        <dbReference type="Proteomes" id="UP000594260"/>
    </source>
</evidence>
<dbReference type="AlphaFoldDB" id="A0A7M7K7F3"/>
<dbReference type="RefSeq" id="XP_022662750.1">
    <property type="nucleotide sequence ID" value="XM_022807015.1"/>
</dbReference>
<accession>A0A7M7K7F3</accession>